<dbReference type="Proteomes" id="UP000466442">
    <property type="component" value="Linkage Group LG1"/>
</dbReference>
<dbReference type="Pfam" id="PF01757">
    <property type="entry name" value="Acyl_transf_3"/>
    <property type="match status" value="1"/>
</dbReference>
<dbReference type="EMBL" id="WIXP02000001">
    <property type="protein sequence ID" value="KAF6216961.1"/>
    <property type="molecule type" value="Genomic_DNA"/>
</dbReference>
<accession>A0A6A4IWE5</accession>
<sequence>MISEPAPSHPAPNMPSCAMFSIAMFFAMYSIPSLAADPPRLSWIPTLINQGLENFVPRGKSEDSLCTKHGKVYELHLRNLTLWAVQMVDATSRGPSGVLTGNSYQFGDFDECIKVHEPIHDIRGKYVVVRFTFVQDDFNDGTSKKASSVFKYPQPHASTWEVFQATNDRRIVERNTLHWALCIPESCGDSEIESSLQSVISPIALSFAMHINASVEPLFTYSRRSFTASEDTALHIFVAVTFIMVSMVVTGTLRELKNGNISPENDNFSWLVEMSIVSNWRKLVKCESQEFPSISGMKSLSMFMIIFGHRWMVTTFSPIFNQEENELVVGDLLHTLVTNGALVVNTFLVITGFLTFSKIVKDIGNDKSINVFRFIYHRWIRITPLYAYVMVIAVVVYPRLSTGGPLGRSVIWDCKCSSATAWWTQLLYVNNYVQVTEQCLIPSWYLAMDMQLYIVCAICGYVMWVHKSTGLALLYTLTASSIILPGIVVFQKNYNGVYLFYFDDFRKLFSTPEFEETYMYTHNRASPYIIGMMAAYLYHQIKSTKHNLSKFLIWTILISALVVHLVTWLGAWVFYLPERPYYLIEHVFYAIFHRIGWSLAICVYIICDKLTYLGPLKQTIGARIFRPLSTLSYAALLIHTPIQLLLAGLQRSPPYSNTVLVVWMSCGDIVFSYLAALLLHLFIEAPLARLKDLRIRHIFGFIASTNHEALSNKKSLE</sequence>
<dbReference type="InterPro" id="IPR006621">
    <property type="entry name" value="Nose-resist-to-fluoxetine_N"/>
</dbReference>
<name>A0A6A4IWE5_APOLU</name>
<comment type="caution">
    <text evidence="2">The sequence shown here is derived from an EMBL/GenBank/DDBJ whole genome shotgun (WGS) entry which is preliminary data.</text>
</comment>
<organism evidence="2 3">
    <name type="scientific">Apolygus lucorum</name>
    <name type="common">Small green plant bug</name>
    <name type="synonym">Lygocoris lucorum</name>
    <dbReference type="NCBI Taxonomy" id="248454"/>
    <lineage>
        <taxon>Eukaryota</taxon>
        <taxon>Metazoa</taxon>
        <taxon>Ecdysozoa</taxon>
        <taxon>Arthropoda</taxon>
        <taxon>Hexapoda</taxon>
        <taxon>Insecta</taxon>
        <taxon>Pterygota</taxon>
        <taxon>Neoptera</taxon>
        <taxon>Paraneoptera</taxon>
        <taxon>Hemiptera</taxon>
        <taxon>Heteroptera</taxon>
        <taxon>Panheteroptera</taxon>
        <taxon>Cimicomorpha</taxon>
        <taxon>Miridae</taxon>
        <taxon>Mirini</taxon>
        <taxon>Apolygus</taxon>
    </lineage>
</organism>
<protein>
    <recommendedName>
        <fullName evidence="1">Nose resistant-to-fluoxetine protein N-terminal domain-containing protein</fullName>
    </recommendedName>
</protein>
<dbReference type="GO" id="GO:0016747">
    <property type="term" value="F:acyltransferase activity, transferring groups other than amino-acyl groups"/>
    <property type="evidence" value="ECO:0007669"/>
    <property type="project" value="InterPro"/>
</dbReference>
<dbReference type="OrthoDB" id="10006435at2759"/>
<evidence type="ECO:0000313" key="3">
    <source>
        <dbReference type="Proteomes" id="UP000466442"/>
    </source>
</evidence>
<dbReference type="PANTHER" id="PTHR11161:SF71">
    <property type="entry name" value="NOSE RESISTANT-TO-FLUOXETINE PROTEIN N-TERMINAL DOMAIN-CONTAINING PROTEIN"/>
    <property type="match status" value="1"/>
</dbReference>
<dbReference type="InterPro" id="IPR052728">
    <property type="entry name" value="O2_lipid_transport_reg"/>
</dbReference>
<dbReference type="AlphaFoldDB" id="A0A6A4IWE5"/>
<keyword evidence="3" id="KW-1185">Reference proteome</keyword>
<dbReference type="PANTHER" id="PTHR11161">
    <property type="entry name" value="O-ACYLTRANSFERASE"/>
    <property type="match status" value="1"/>
</dbReference>
<dbReference type="InterPro" id="IPR002656">
    <property type="entry name" value="Acyl_transf_3_dom"/>
</dbReference>
<gene>
    <name evidence="2" type="ORF">GE061_001312</name>
</gene>
<dbReference type="SMART" id="SM00703">
    <property type="entry name" value="NRF"/>
    <property type="match status" value="1"/>
</dbReference>
<evidence type="ECO:0000259" key="1">
    <source>
        <dbReference type="SMART" id="SM00703"/>
    </source>
</evidence>
<dbReference type="Pfam" id="PF20146">
    <property type="entry name" value="NRF"/>
    <property type="match status" value="1"/>
</dbReference>
<evidence type="ECO:0000313" key="2">
    <source>
        <dbReference type="EMBL" id="KAF6216961.1"/>
    </source>
</evidence>
<proteinExistence type="predicted"/>
<reference evidence="2" key="1">
    <citation type="journal article" date="2021" name="Mol. Ecol. Resour.">
        <title>Apolygus lucorum genome provides insights into omnivorousness and mesophyll feeding.</title>
        <authorList>
            <person name="Liu Y."/>
            <person name="Liu H."/>
            <person name="Wang H."/>
            <person name="Huang T."/>
            <person name="Liu B."/>
            <person name="Yang B."/>
            <person name="Yin L."/>
            <person name="Li B."/>
            <person name="Zhang Y."/>
            <person name="Zhang S."/>
            <person name="Jiang F."/>
            <person name="Zhang X."/>
            <person name="Ren Y."/>
            <person name="Wang B."/>
            <person name="Wang S."/>
            <person name="Lu Y."/>
            <person name="Wu K."/>
            <person name="Fan W."/>
            <person name="Wang G."/>
        </authorList>
    </citation>
    <scope>NUCLEOTIDE SEQUENCE</scope>
    <source>
        <strain evidence="2">12Hb</strain>
    </source>
</reference>
<feature type="domain" description="Nose resistant-to-fluoxetine protein N-terminal" evidence="1">
    <location>
        <begin position="63"/>
        <end position="212"/>
    </location>
</feature>